<name>A0A644T6H1_9ZZZZ</name>
<dbReference type="Pfam" id="PF09285">
    <property type="entry name" value="Elong-fact-P_C"/>
    <property type="match status" value="1"/>
</dbReference>
<keyword evidence="2" id="KW-0251">Elongation factor</keyword>
<dbReference type="PIRSF" id="PIRSF005901">
    <property type="entry name" value="EF-P"/>
    <property type="match status" value="1"/>
</dbReference>
<dbReference type="CDD" id="cd05794">
    <property type="entry name" value="S1_EF-P_repeat_2"/>
    <property type="match status" value="1"/>
</dbReference>
<comment type="caution">
    <text evidence="2">The sequence shown here is derived from an EMBL/GenBank/DDBJ whole genome shotgun (WGS) entry which is preliminary data.</text>
</comment>
<evidence type="ECO:0000313" key="2">
    <source>
        <dbReference type="EMBL" id="MPL62414.1"/>
    </source>
</evidence>
<dbReference type="InterPro" id="IPR014722">
    <property type="entry name" value="Rib_uL2_dom2"/>
</dbReference>
<dbReference type="SUPFAM" id="SSF50249">
    <property type="entry name" value="Nucleic acid-binding proteins"/>
    <property type="match status" value="1"/>
</dbReference>
<protein>
    <submittedName>
        <fullName evidence="2">Elongation factor P</fullName>
    </submittedName>
</protein>
<dbReference type="PANTHER" id="PTHR30053">
    <property type="entry name" value="ELONGATION FACTOR P"/>
    <property type="match status" value="1"/>
</dbReference>
<dbReference type="InterPro" id="IPR015365">
    <property type="entry name" value="Elong-fact-P_C"/>
</dbReference>
<dbReference type="InterPro" id="IPR012340">
    <property type="entry name" value="NA-bd_OB-fold"/>
</dbReference>
<dbReference type="EMBL" id="VSSQ01000017">
    <property type="protein sequence ID" value="MPL62414.1"/>
    <property type="molecule type" value="Genomic_DNA"/>
</dbReference>
<organism evidence="2">
    <name type="scientific">bioreactor metagenome</name>
    <dbReference type="NCBI Taxonomy" id="1076179"/>
    <lineage>
        <taxon>unclassified sequences</taxon>
        <taxon>metagenomes</taxon>
        <taxon>ecological metagenomes</taxon>
    </lineage>
</organism>
<evidence type="ECO:0000259" key="1">
    <source>
        <dbReference type="SMART" id="SM00841"/>
    </source>
</evidence>
<dbReference type="PANTHER" id="PTHR30053:SF12">
    <property type="entry name" value="ELONGATION FACTOR P (EF-P) FAMILY PROTEIN"/>
    <property type="match status" value="1"/>
</dbReference>
<keyword evidence="2" id="KW-0648">Protein biosynthesis</keyword>
<dbReference type="GO" id="GO:0003746">
    <property type="term" value="F:translation elongation factor activity"/>
    <property type="evidence" value="ECO:0007669"/>
    <property type="project" value="UniProtKB-KW"/>
</dbReference>
<dbReference type="InterPro" id="IPR013185">
    <property type="entry name" value="Transl_elong_KOW-like"/>
</dbReference>
<gene>
    <name evidence="2" type="primary">efp_4</name>
    <name evidence="2" type="ORF">SDC9_08034</name>
</gene>
<sequence>MAKLEYNEIKPRKYIIYSDEPYEVLEYHVARTQQRKPQNQVKLRNLINNKVIPATFHASETVDEADISKRTIKYLYSNKGEFWFCEEKDPSKRFTIAVDVIGSQNKFLKENNLVDAKIYTNDDDEESIIGIDLPIKITLKVTSAPPNVKGNTAGNSSGKLVTLETGAQVTAPLFVEEGDEIVINTETGEYVERASK</sequence>
<dbReference type="SMART" id="SM00841">
    <property type="entry name" value="Elong-fact-P_C"/>
    <property type="match status" value="1"/>
</dbReference>
<dbReference type="Pfam" id="PF08207">
    <property type="entry name" value="EFP_N"/>
    <property type="match status" value="1"/>
</dbReference>
<dbReference type="SUPFAM" id="SSF50104">
    <property type="entry name" value="Translation proteins SH3-like domain"/>
    <property type="match status" value="1"/>
</dbReference>
<dbReference type="FunFam" id="2.40.50.140:FF:000004">
    <property type="entry name" value="Elongation factor P"/>
    <property type="match status" value="1"/>
</dbReference>
<dbReference type="GO" id="GO:0005829">
    <property type="term" value="C:cytosol"/>
    <property type="evidence" value="ECO:0007669"/>
    <property type="project" value="UniProtKB-ARBA"/>
</dbReference>
<reference evidence="2" key="1">
    <citation type="submission" date="2019-08" db="EMBL/GenBank/DDBJ databases">
        <authorList>
            <person name="Kucharzyk K."/>
            <person name="Murdoch R.W."/>
            <person name="Higgins S."/>
            <person name="Loffler F."/>
        </authorList>
    </citation>
    <scope>NUCLEOTIDE SEQUENCE</scope>
</reference>
<dbReference type="InterPro" id="IPR020599">
    <property type="entry name" value="Transl_elong_fac_P/YeiP"/>
</dbReference>
<accession>A0A644T6H1</accession>
<dbReference type="Gene3D" id="2.40.50.140">
    <property type="entry name" value="Nucleic acid-binding proteins"/>
    <property type="match status" value="2"/>
</dbReference>
<proteinExistence type="predicted"/>
<dbReference type="GO" id="GO:0043043">
    <property type="term" value="P:peptide biosynthetic process"/>
    <property type="evidence" value="ECO:0007669"/>
    <property type="project" value="InterPro"/>
</dbReference>
<dbReference type="InterPro" id="IPR008991">
    <property type="entry name" value="Translation_prot_SH3-like_sf"/>
</dbReference>
<dbReference type="Gene3D" id="2.30.30.30">
    <property type="match status" value="1"/>
</dbReference>
<dbReference type="AlphaFoldDB" id="A0A644T6H1"/>
<feature type="domain" description="Elongation factor P C-terminal" evidence="1">
    <location>
        <begin position="137"/>
        <end position="193"/>
    </location>
</feature>